<evidence type="ECO:0000313" key="1">
    <source>
        <dbReference type="EMBL" id="KAH9520998.1"/>
    </source>
</evidence>
<name>A0A922I7U5_DERFA</name>
<protein>
    <submittedName>
        <fullName evidence="1">Uncharacterized protein</fullName>
    </submittedName>
</protein>
<reference evidence="1" key="1">
    <citation type="submission" date="2013-05" db="EMBL/GenBank/DDBJ databases">
        <authorList>
            <person name="Yim A.K.Y."/>
            <person name="Chan T.F."/>
            <person name="Ji K.M."/>
            <person name="Liu X.Y."/>
            <person name="Zhou J.W."/>
            <person name="Li R.Q."/>
            <person name="Yang K.Y."/>
            <person name="Li J."/>
            <person name="Li M."/>
            <person name="Law P.T.W."/>
            <person name="Wu Y.L."/>
            <person name="Cai Z.L."/>
            <person name="Qin H."/>
            <person name="Bao Y."/>
            <person name="Leung R.K.K."/>
            <person name="Ng P.K.S."/>
            <person name="Zou J."/>
            <person name="Zhong X.J."/>
            <person name="Ran P.X."/>
            <person name="Zhong N.S."/>
            <person name="Liu Z.G."/>
            <person name="Tsui S.K.W."/>
        </authorList>
    </citation>
    <scope>NUCLEOTIDE SEQUENCE</scope>
    <source>
        <strain evidence="1">Derf</strain>
        <tissue evidence="1">Whole organism</tissue>
    </source>
</reference>
<reference evidence="1" key="2">
    <citation type="journal article" date="2022" name="Res Sq">
        <title>Comparative Genomics Reveals Insights into the Divergent Evolution of Astigmatic Mites and Household Pest Adaptations.</title>
        <authorList>
            <person name="Xiong Q."/>
            <person name="Wan A.T.-Y."/>
            <person name="Liu X.-Y."/>
            <person name="Fung C.S.-H."/>
            <person name="Xiao X."/>
            <person name="Malainual N."/>
            <person name="Hou J."/>
            <person name="Wang L."/>
            <person name="Wang M."/>
            <person name="Yang K."/>
            <person name="Cui Y."/>
            <person name="Leung E."/>
            <person name="Nong W."/>
            <person name="Shin S.-K."/>
            <person name="Au S."/>
            <person name="Jeong K.Y."/>
            <person name="Chew F.T."/>
            <person name="Hui J."/>
            <person name="Leung T.F."/>
            <person name="Tungtrongchitr A."/>
            <person name="Zhong N."/>
            <person name="Liu Z."/>
            <person name="Tsui S."/>
        </authorList>
    </citation>
    <scope>NUCLEOTIDE SEQUENCE</scope>
    <source>
        <strain evidence="1">Derf</strain>
        <tissue evidence="1">Whole organism</tissue>
    </source>
</reference>
<sequence length="84" mass="9391">MAVWSNKSTRIRLVQARCPRMIELVVRMSVPGRADIVPVGGFVSIRHTALKAIQWPITNGHQNVGEIGEYCSTYPMVGHTCKNR</sequence>
<dbReference type="Proteomes" id="UP000790347">
    <property type="component" value="Unassembled WGS sequence"/>
</dbReference>
<proteinExistence type="predicted"/>
<evidence type="ECO:0000313" key="2">
    <source>
        <dbReference type="Proteomes" id="UP000790347"/>
    </source>
</evidence>
<organism evidence="1 2">
    <name type="scientific">Dermatophagoides farinae</name>
    <name type="common">American house dust mite</name>
    <dbReference type="NCBI Taxonomy" id="6954"/>
    <lineage>
        <taxon>Eukaryota</taxon>
        <taxon>Metazoa</taxon>
        <taxon>Ecdysozoa</taxon>
        <taxon>Arthropoda</taxon>
        <taxon>Chelicerata</taxon>
        <taxon>Arachnida</taxon>
        <taxon>Acari</taxon>
        <taxon>Acariformes</taxon>
        <taxon>Sarcoptiformes</taxon>
        <taxon>Astigmata</taxon>
        <taxon>Psoroptidia</taxon>
        <taxon>Analgoidea</taxon>
        <taxon>Pyroglyphidae</taxon>
        <taxon>Dermatophagoidinae</taxon>
        <taxon>Dermatophagoides</taxon>
    </lineage>
</organism>
<gene>
    <name evidence="1" type="ORF">DERF_004673</name>
</gene>
<keyword evidence="2" id="KW-1185">Reference proteome</keyword>
<accession>A0A922I7U5</accession>
<dbReference type="AlphaFoldDB" id="A0A922I7U5"/>
<dbReference type="EMBL" id="ASGP02000002">
    <property type="protein sequence ID" value="KAH9520998.1"/>
    <property type="molecule type" value="Genomic_DNA"/>
</dbReference>
<comment type="caution">
    <text evidence="1">The sequence shown here is derived from an EMBL/GenBank/DDBJ whole genome shotgun (WGS) entry which is preliminary data.</text>
</comment>